<dbReference type="Proteomes" id="UP001596513">
    <property type="component" value="Unassembled WGS sequence"/>
</dbReference>
<evidence type="ECO:0000313" key="2">
    <source>
        <dbReference type="EMBL" id="MFC7671078.1"/>
    </source>
</evidence>
<reference evidence="3" key="2">
    <citation type="journal article" date="2019" name="Int. J. Syst. Evol. Microbiol.">
        <title>The Global Catalogue of Microorganisms (GCM) 10K type strain sequencing project: providing services to taxonomists for standard genome sequencing and annotation.</title>
        <authorList>
            <consortium name="The Broad Institute Genomics Platform"/>
            <consortium name="The Broad Institute Genome Sequencing Center for Infectious Disease"/>
            <person name="Wu L."/>
            <person name="Ma J."/>
        </authorList>
    </citation>
    <scope>NUCLEOTIDE SEQUENCE [LARGE SCALE GENOMIC DNA]</scope>
    <source>
        <strain evidence="3">JCM 19635</strain>
    </source>
</reference>
<dbReference type="EMBL" id="JBHTEK010000005">
    <property type="protein sequence ID" value="MFC7671078.1"/>
    <property type="molecule type" value="Genomic_DNA"/>
</dbReference>
<evidence type="ECO:0000313" key="1">
    <source>
        <dbReference type="EMBL" id="MFC7670977.1"/>
    </source>
</evidence>
<reference evidence="1" key="1">
    <citation type="journal article" date="2014" name="Int. J. Syst. Evol. Microbiol.">
        <title>Complete genome of a new Firmicutes species belonging to the dominant human colonic microbiota ('Ruminococcus bicirculans') reveals two chromosomes and a selective capacity to utilize plant glucans.</title>
        <authorList>
            <consortium name="NISC Comparative Sequencing Program"/>
            <person name="Wegmann U."/>
            <person name="Louis P."/>
            <person name="Goesmann A."/>
            <person name="Henrissat B."/>
            <person name="Duncan S.H."/>
            <person name="Flint H.J."/>
        </authorList>
    </citation>
    <scope>NUCLEOTIDE SEQUENCE</scope>
    <source>
        <strain evidence="1">JCM 19635</strain>
    </source>
</reference>
<dbReference type="RefSeq" id="WP_380206805.1">
    <property type="nucleotide sequence ID" value="NZ_JBHTEK010000005.1"/>
</dbReference>
<comment type="caution">
    <text evidence="1">The sequence shown here is derived from an EMBL/GenBank/DDBJ whole genome shotgun (WGS) entry which is preliminary data.</text>
</comment>
<keyword evidence="3" id="KW-1185">Reference proteome</keyword>
<sequence length="177" mass="18479">MKALLLIMPFAACLLGNCSKEVVLEGPRAVQAAAGFSPLSRAVVISHAVPFKGVFETTSVSLSGPPRQEQRITGTGQASHVGKATFEAYSTVVLTQTPPYALSGTSTMTAANGDQLFSTFTGTSMPQADGKLLVTIRHIISGGTGRFDRASGYYVGVTLADRASPNATLHLEGEIAY</sequence>
<name>A0ABW2UDV2_9BACT</name>
<dbReference type="EMBL" id="JBHTEK010000005">
    <property type="protein sequence ID" value="MFC7670977.1"/>
    <property type="molecule type" value="Genomic_DNA"/>
</dbReference>
<evidence type="ECO:0000313" key="3">
    <source>
        <dbReference type="Proteomes" id="UP001596513"/>
    </source>
</evidence>
<organism evidence="1 3">
    <name type="scientific">Hymenobacter humi</name>
    <dbReference type="NCBI Taxonomy" id="1411620"/>
    <lineage>
        <taxon>Bacteria</taxon>
        <taxon>Pseudomonadati</taxon>
        <taxon>Bacteroidota</taxon>
        <taxon>Cytophagia</taxon>
        <taxon>Cytophagales</taxon>
        <taxon>Hymenobacteraceae</taxon>
        <taxon>Hymenobacter</taxon>
    </lineage>
</organism>
<proteinExistence type="predicted"/>
<gene>
    <name evidence="1" type="ORF">ACFQT0_28970</name>
    <name evidence="2" type="ORF">ACFQT0_29550</name>
</gene>
<evidence type="ECO:0008006" key="4">
    <source>
        <dbReference type="Google" id="ProtNLM"/>
    </source>
</evidence>
<protein>
    <recommendedName>
        <fullName evidence="4">DUF4402 domain-containing protein</fullName>
    </recommendedName>
</protein>
<accession>A0ABW2UDV2</accession>
<reference evidence="1" key="3">
    <citation type="submission" date="2024-09" db="EMBL/GenBank/DDBJ databases">
        <authorList>
            <person name="Sun Q."/>
            <person name="Mori K."/>
        </authorList>
    </citation>
    <scope>NUCLEOTIDE SEQUENCE</scope>
    <source>
        <strain evidence="1">JCM 19635</strain>
    </source>
</reference>